<sequence length="137" mass="15787">MKTIVSISLAFFVLFSTIGMAKTTHFCMGHEMKSEIGFGEKHLDCGMAMDMDHSENEEDKHQDKKSCCENITEHLQVDEDVQLKKFEIKLDLNFAIALVQIFIFEMDPSLQENPELPRYSSPPPVEDLHVLYETYLI</sequence>
<dbReference type="Proteomes" id="UP001596163">
    <property type="component" value="Unassembled WGS sequence"/>
</dbReference>
<dbReference type="EMBL" id="JBHSKS010000002">
    <property type="protein sequence ID" value="MFC5190768.1"/>
    <property type="molecule type" value="Genomic_DNA"/>
</dbReference>
<evidence type="ECO:0000313" key="3">
    <source>
        <dbReference type="Proteomes" id="UP001596163"/>
    </source>
</evidence>
<dbReference type="RefSeq" id="WP_377912169.1">
    <property type="nucleotide sequence ID" value="NZ_JBHSKS010000002.1"/>
</dbReference>
<feature type="signal peptide" evidence="1">
    <location>
        <begin position="1"/>
        <end position="21"/>
    </location>
</feature>
<proteinExistence type="predicted"/>
<keyword evidence="3" id="KW-1185">Reference proteome</keyword>
<gene>
    <name evidence="2" type="ORF">ACFPIK_03250</name>
</gene>
<name>A0ABW0BT22_9BACT</name>
<feature type="chain" id="PRO_5047068018" evidence="1">
    <location>
        <begin position="22"/>
        <end position="137"/>
    </location>
</feature>
<dbReference type="InterPro" id="IPR058512">
    <property type="entry name" value="DUF8199"/>
</dbReference>
<evidence type="ECO:0000313" key="2">
    <source>
        <dbReference type="EMBL" id="MFC5190768.1"/>
    </source>
</evidence>
<dbReference type="InterPro" id="IPR058060">
    <property type="entry name" value="HYC_CC_PP"/>
</dbReference>
<dbReference type="Pfam" id="PF26622">
    <property type="entry name" value="DUF8199"/>
    <property type="match status" value="1"/>
</dbReference>
<comment type="caution">
    <text evidence="2">The sequence shown here is derived from an EMBL/GenBank/DDBJ whole genome shotgun (WGS) entry which is preliminary data.</text>
</comment>
<reference evidence="3" key="1">
    <citation type="journal article" date="2019" name="Int. J. Syst. Evol. Microbiol.">
        <title>The Global Catalogue of Microorganisms (GCM) 10K type strain sequencing project: providing services to taxonomists for standard genome sequencing and annotation.</title>
        <authorList>
            <consortium name="The Broad Institute Genomics Platform"/>
            <consortium name="The Broad Institute Genome Sequencing Center for Infectious Disease"/>
            <person name="Wu L."/>
            <person name="Ma J."/>
        </authorList>
    </citation>
    <scope>NUCLEOTIDE SEQUENCE [LARGE SCALE GENOMIC DNA]</scope>
    <source>
        <strain evidence="3">CGMCC 1.7030</strain>
    </source>
</reference>
<dbReference type="NCBIfam" id="NF047658">
    <property type="entry name" value="HYC_CC_PP"/>
    <property type="match status" value="1"/>
</dbReference>
<accession>A0ABW0BT22</accession>
<organism evidence="2 3">
    <name type="scientific">Algoriphagus aquatilis</name>
    <dbReference type="NCBI Taxonomy" id="490186"/>
    <lineage>
        <taxon>Bacteria</taxon>
        <taxon>Pseudomonadati</taxon>
        <taxon>Bacteroidota</taxon>
        <taxon>Cytophagia</taxon>
        <taxon>Cytophagales</taxon>
        <taxon>Cyclobacteriaceae</taxon>
        <taxon>Algoriphagus</taxon>
    </lineage>
</organism>
<protein>
    <submittedName>
        <fullName evidence="2">Uncharacterized protein</fullName>
    </submittedName>
</protein>
<keyword evidence="1" id="KW-0732">Signal</keyword>
<evidence type="ECO:0000256" key="1">
    <source>
        <dbReference type="SAM" id="SignalP"/>
    </source>
</evidence>